<dbReference type="InterPro" id="IPR055170">
    <property type="entry name" value="GFO_IDH_MocA-like_dom"/>
</dbReference>
<evidence type="ECO:0000313" key="4">
    <source>
        <dbReference type="EMBL" id="CDQ38467.1"/>
    </source>
</evidence>
<comment type="caution">
    <text evidence="4">The sequence shown here is derived from an EMBL/GenBank/DDBJ whole genome shotgun (WGS) entry which is preliminary data.</text>
</comment>
<dbReference type="SUPFAM" id="SSF55347">
    <property type="entry name" value="Glyceraldehyde-3-phosphate dehydrogenase-like, C-terminal domain"/>
    <property type="match status" value="1"/>
</dbReference>
<dbReference type="eggNOG" id="COG0673">
    <property type="taxonomic scope" value="Bacteria"/>
</dbReference>
<protein>
    <submittedName>
        <fullName evidence="4">1,5-anhydro-D-fructose reductase</fullName>
    </submittedName>
</protein>
<dbReference type="EMBL" id="CCDP010000001">
    <property type="protein sequence ID" value="CDQ38467.1"/>
    <property type="molecule type" value="Genomic_DNA"/>
</dbReference>
<dbReference type="Pfam" id="PF22725">
    <property type="entry name" value="GFO_IDH_MocA_C3"/>
    <property type="match status" value="1"/>
</dbReference>
<dbReference type="Gene3D" id="3.30.360.10">
    <property type="entry name" value="Dihydrodipicolinate Reductase, domain 2"/>
    <property type="match status" value="1"/>
</dbReference>
<dbReference type="GO" id="GO:0016491">
    <property type="term" value="F:oxidoreductase activity"/>
    <property type="evidence" value="ECO:0007669"/>
    <property type="project" value="UniProtKB-KW"/>
</dbReference>
<feature type="domain" description="GFO/IDH/MocA-like oxidoreductase" evidence="3">
    <location>
        <begin position="129"/>
        <end position="255"/>
    </location>
</feature>
<evidence type="ECO:0000259" key="3">
    <source>
        <dbReference type="Pfam" id="PF22725"/>
    </source>
</evidence>
<dbReference type="PANTHER" id="PTHR43818:SF11">
    <property type="entry name" value="BCDNA.GH03377"/>
    <property type="match status" value="1"/>
</dbReference>
<dbReference type="SUPFAM" id="SSF51735">
    <property type="entry name" value="NAD(P)-binding Rossmann-fold domains"/>
    <property type="match status" value="1"/>
</dbReference>
<sequence length="334" mass="37475">MIRVALLSRWHVHADDYAREAIAHPDLQVEMVWDEDPDRGRRWANELDVAFEADIDQVCSSPDIDAVIITTPTDQHKKVMLKACQYQKHIFSEKVLAFTIEDCQEIIKQAEDAGIKLMLSLPRLTEKEFLQADHALNEGWLGDLSMIRCRLAHNGAVAPAGKEAGWLPKRFFNKAQTGGGALIDLGAHPIYLTNRLAKDPKAVYARMQPQVSKDVDDAAVVTIEYASGALGVVETGFLSYSSPFQLELYGTEGVLLAEEGRIRLKSIHYGDNQWIEIDEQLPVVATPMEQWVNAIQTDEPTFITAQDMMQLTMINQAARHSHQEGKRIEVSDIK</sequence>
<accession>A0A024Q8A1</accession>
<dbReference type="Gene3D" id="3.40.50.720">
    <property type="entry name" value="NAD(P)-binding Rossmann-like Domain"/>
    <property type="match status" value="1"/>
</dbReference>
<name>A0A024Q8A1_9BACI</name>
<dbReference type="RefSeq" id="WP_021289650.1">
    <property type="nucleotide sequence ID" value="NZ_BNER01000001.1"/>
</dbReference>
<dbReference type="OrthoDB" id="9815825at2"/>
<dbReference type="InterPro" id="IPR050463">
    <property type="entry name" value="Gfo/Idh/MocA_oxidrdct_glycsds"/>
</dbReference>
<organism evidence="4 5">
    <name type="scientific">Virgibacillus massiliensis</name>
    <dbReference type="NCBI Taxonomy" id="1462526"/>
    <lineage>
        <taxon>Bacteria</taxon>
        <taxon>Bacillati</taxon>
        <taxon>Bacillota</taxon>
        <taxon>Bacilli</taxon>
        <taxon>Bacillales</taxon>
        <taxon>Bacillaceae</taxon>
        <taxon>Virgibacillus</taxon>
    </lineage>
</organism>
<reference evidence="5" key="2">
    <citation type="submission" date="2014-05" db="EMBL/GenBank/DDBJ databases">
        <title>Draft genome sequence of Virgibacillus massiliensis Vm-5.</title>
        <authorList>
            <person name="Khelaifia S."/>
            <person name="Croce O."/>
            <person name="Lagier J.C."/>
            <person name="Raoult D."/>
        </authorList>
    </citation>
    <scope>NUCLEOTIDE SEQUENCE [LARGE SCALE GENOMIC DNA]</scope>
    <source>
        <strain evidence="5">Vm-5</strain>
    </source>
</reference>
<dbReference type="InterPro" id="IPR036291">
    <property type="entry name" value="NAD(P)-bd_dom_sf"/>
</dbReference>
<dbReference type="AlphaFoldDB" id="A0A024Q8A1"/>
<dbReference type="InterPro" id="IPR000683">
    <property type="entry name" value="Gfo/Idh/MocA-like_OxRdtase_N"/>
</dbReference>
<dbReference type="STRING" id="1462526.BN990_00737"/>
<proteinExistence type="predicted"/>
<dbReference type="GO" id="GO:0000166">
    <property type="term" value="F:nucleotide binding"/>
    <property type="evidence" value="ECO:0007669"/>
    <property type="project" value="InterPro"/>
</dbReference>
<keyword evidence="1" id="KW-0560">Oxidoreductase</keyword>
<evidence type="ECO:0000313" key="5">
    <source>
        <dbReference type="Proteomes" id="UP000028875"/>
    </source>
</evidence>
<dbReference type="Pfam" id="PF01408">
    <property type="entry name" value="GFO_IDH_MocA"/>
    <property type="match status" value="1"/>
</dbReference>
<dbReference type="PANTHER" id="PTHR43818">
    <property type="entry name" value="BCDNA.GH03377"/>
    <property type="match status" value="1"/>
</dbReference>
<evidence type="ECO:0000259" key="2">
    <source>
        <dbReference type="Pfam" id="PF01408"/>
    </source>
</evidence>
<gene>
    <name evidence="4" type="primary">afr_2</name>
    <name evidence="4" type="ORF">BN990_00737</name>
</gene>
<reference evidence="4 5" key="1">
    <citation type="submission" date="2014-03" db="EMBL/GenBank/DDBJ databases">
        <authorList>
            <person name="Urmite Genomes U."/>
        </authorList>
    </citation>
    <scope>NUCLEOTIDE SEQUENCE [LARGE SCALE GENOMIC DNA]</scope>
    <source>
        <strain evidence="4 5">Vm-5</strain>
    </source>
</reference>
<keyword evidence="5" id="KW-1185">Reference proteome</keyword>
<feature type="domain" description="Gfo/Idh/MocA-like oxidoreductase N-terminal" evidence="2">
    <location>
        <begin position="16"/>
        <end position="118"/>
    </location>
</feature>
<evidence type="ECO:0000256" key="1">
    <source>
        <dbReference type="ARBA" id="ARBA00023002"/>
    </source>
</evidence>
<dbReference type="Proteomes" id="UP000028875">
    <property type="component" value="Unassembled WGS sequence"/>
</dbReference>